<accession>A0A5P3XKD5</accession>
<dbReference type="GO" id="GO:0003677">
    <property type="term" value="F:DNA binding"/>
    <property type="evidence" value="ECO:0007669"/>
    <property type="project" value="InterPro"/>
</dbReference>
<dbReference type="SUPFAM" id="SSF54171">
    <property type="entry name" value="DNA-binding domain"/>
    <property type="match status" value="1"/>
</dbReference>
<keyword evidence="1" id="KW-0614">Plasmid</keyword>
<name>A0A5P3XKD5_PARBF</name>
<dbReference type="AlphaFoldDB" id="A0A5P3XKD5"/>
<dbReference type="InterPro" id="IPR016177">
    <property type="entry name" value="DNA-bd_dom_sf"/>
</dbReference>
<protein>
    <submittedName>
        <fullName evidence="1">AP2 domain-containing protein</fullName>
    </submittedName>
</protein>
<evidence type="ECO:0000313" key="1">
    <source>
        <dbReference type="EMBL" id="QEZ70838.1"/>
    </source>
</evidence>
<dbReference type="EMBL" id="CP032455">
    <property type="protein sequence ID" value="QEZ70838.1"/>
    <property type="molecule type" value="Genomic_DNA"/>
</dbReference>
<evidence type="ECO:0000313" key="2">
    <source>
        <dbReference type="Proteomes" id="UP000326961"/>
    </source>
</evidence>
<organism evidence="1 2">
    <name type="scientific">Paraclostridium bifermentans</name>
    <name type="common">Clostridium bifermentans</name>
    <dbReference type="NCBI Taxonomy" id="1490"/>
    <lineage>
        <taxon>Bacteria</taxon>
        <taxon>Bacillati</taxon>
        <taxon>Bacillota</taxon>
        <taxon>Clostridia</taxon>
        <taxon>Peptostreptococcales</taxon>
        <taxon>Peptostreptococcaceae</taxon>
        <taxon>Paraclostridium</taxon>
    </lineage>
</organism>
<gene>
    <name evidence="1" type="ORF">D4A35_18050</name>
</gene>
<proteinExistence type="predicted"/>
<dbReference type="Proteomes" id="UP000326961">
    <property type="component" value="Plasmid pPbmMP"/>
</dbReference>
<geneLocation type="plasmid" evidence="2">
    <name>ppbmmp</name>
</geneLocation>
<sequence length="249" mass="28496">MINSISVLGFTLKSHYVTMWRIFKMGRVKNLTGQKIEMLTILFRKRETVNGRPRTFYYCKCDCGNGKWIRADRITSGQKSCGCLIEKTQFKAKDITGKKFGRLTVLNSLEKRDTQTGCVIWKCECDCGNYVEVSEYLLVKGGVKSCGCLKKEVLIENGKKLGALHVQNKIIEGTNIQVIIRTTPKSNNTSGITGISWDSSRNKWAVQIRFKNNYYNLGRYENKEDAIKARKDAEEKLHKNFLREKGLID</sequence>
<reference evidence="1 2" key="1">
    <citation type="submission" date="2018-09" db="EMBL/GenBank/DDBJ databases">
        <title>A clostridial neurotoxin that targets Anopheles mosquitoes.</title>
        <authorList>
            <person name="Contreras E."/>
            <person name="Masuyer G."/>
            <person name="Qureshi N."/>
            <person name="Chawla S."/>
            <person name="Lim H.L."/>
            <person name="Chen J."/>
            <person name="Stenmark P."/>
            <person name="Gill S."/>
        </authorList>
    </citation>
    <scope>NUCLEOTIDE SEQUENCE [LARGE SCALE GENOMIC DNA]</scope>
    <source>
        <strain evidence="1 2">Cbm</strain>
        <plasmid evidence="2">ppbmmp</plasmid>
    </source>
</reference>